<keyword evidence="3" id="KW-1185">Reference proteome</keyword>
<reference evidence="2 3" key="1">
    <citation type="submission" date="2017-10" db="EMBL/GenBank/DDBJ databases">
        <title>Sequencing the genomes of 1000 actinobacteria strains.</title>
        <authorList>
            <person name="Klenk H.-P."/>
        </authorList>
    </citation>
    <scope>NUCLEOTIDE SEQUENCE [LARGE SCALE GENOMIC DNA]</scope>
    <source>
        <strain evidence="2 3">DSM 21798</strain>
    </source>
</reference>
<feature type="transmembrane region" description="Helical" evidence="1">
    <location>
        <begin position="96"/>
        <end position="120"/>
    </location>
</feature>
<feature type="transmembrane region" description="Helical" evidence="1">
    <location>
        <begin position="197"/>
        <end position="216"/>
    </location>
</feature>
<evidence type="ECO:0000256" key="1">
    <source>
        <dbReference type="SAM" id="Phobius"/>
    </source>
</evidence>
<feature type="transmembrane region" description="Helical" evidence="1">
    <location>
        <begin position="246"/>
        <end position="267"/>
    </location>
</feature>
<keyword evidence="1" id="KW-0812">Transmembrane</keyword>
<keyword evidence="1" id="KW-0472">Membrane</keyword>
<feature type="transmembrane region" description="Helical" evidence="1">
    <location>
        <begin position="223"/>
        <end position="240"/>
    </location>
</feature>
<name>A0A2A9DYY2_9MICO</name>
<feature type="transmembrane region" description="Helical" evidence="1">
    <location>
        <begin position="300"/>
        <end position="319"/>
    </location>
</feature>
<evidence type="ECO:0000313" key="2">
    <source>
        <dbReference type="EMBL" id="PFG31898.1"/>
    </source>
</evidence>
<feature type="transmembrane region" description="Helical" evidence="1">
    <location>
        <begin position="476"/>
        <end position="500"/>
    </location>
</feature>
<dbReference type="RefSeq" id="WP_098408849.1">
    <property type="nucleotide sequence ID" value="NZ_PDJE01000001.1"/>
</dbReference>
<feature type="transmembrane region" description="Helical" evidence="1">
    <location>
        <begin position="326"/>
        <end position="345"/>
    </location>
</feature>
<keyword evidence="1" id="KW-1133">Transmembrane helix</keyword>
<dbReference type="Pfam" id="PF20176">
    <property type="entry name" value="DUF6541"/>
    <property type="match status" value="1"/>
</dbReference>
<evidence type="ECO:0000313" key="3">
    <source>
        <dbReference type="Proteomes" id="UP000221369"/>
    </source>
</evidence>
<dbReference type="EMBL" id="PDJE01000001">
    <property type="protein sequence ID" value="PFG31898.1"/>
    <property type="molecule type" value="Genomic_DNA"/>
</dbReference>
<feature type="transmembrane region" description="Helical" evidence="1">
    <location>
        <begin position="61"/>
        <end position="84"/>
    </location>
</feature>
<feature type="transmembrane region" description="Helical" evidence="1">
    <location>
        <begin position="404"/>
        <end position="423"/>
    </location>
</feature>
<organism evidence="2 3">
    <name type="scientific">Paramicrobacterium agarici</name>
    <dbReference type="NCBI Taxonomy" id="630514"/>
    <lineage>
        <taxon>Bacteria</taxon>
        <taxon>Bacillati</taxon>
        <taxon>Actinomycetota</taxon>
        <taxon>Actinomycetes</taxon>
        <taxon>Micrococcales</taxon>
        <taxon>Microbacteriaceae</taxon>
        <taxon>Paramicrobacterium</taxon>
    </lineage>
</organism>
<feature type="transmembrane region" description="Helical" evidence="1">
    <location>
        <begin position="6"/>
        <end position="26"/>
    </location>
</feature>
<dbReference type="AlphaFoldDB" id="A0A2A9DYY2"/>
<dbReference type="Proteomes" id="UP000221369">
    <property type="component" value="Unassembled WGS sequence"/>
</dbReference>
<evidence type="ECO:0008006" key="4">
    <source>
        <dbReference type="Google" id="ProtNLM"/>
    </source>
</evidence>
<proteinExistence type="predicted"/>
<feature type="transmembrane region" description="Helical" evidence="1">
    <location>
        <begin position="33"/>
        <end position="55"/>
    </location>
</feature>
<feature type="transmembrane region" description="Helical" evidence="1">
    <location>
        <begin position="443"/>
        <end position="464"/>
    </location>
</feature>
<gene>
    <name evidence="2" type="ORF">ATJ78_2880</name>
</gene>
<protein>
    <recommendedName>
        <fullName evidence="4">4-amino-4-deoxy-L-arabinose transferase-like glycosyltransferase</fullName>
    </recommendedName>
</protein>
<sequence>MTWLEAVPVVLIALLIIFVPGGLIAAAAGARRLLLALGAPAVTIALLAITAIVFAKVGVPWSLGPLTGTFVGVALITWLVRRWVTGTWSPVPDRRIIGFSWAFTVGLAIAAVIIALQLGFSFGAPDHVSQTYDAPFHLNGIQYIIDTANGSSFHLTGLILPAGRSTFYPAAWHDLVSVVAMAAPWAELVGVANMTNLVVASVVWPLGVLAVVRLLFPARRSALVIAGVAATAFPPFPLGMLDYGVLFSYFLALALLPAGLALGLSLFKLVRGRRLGAATLQILTLTCVVVAIGLSQPSVVFGLGLFGVVGLAALGVNAVRAARSNGVRIAWIVGIIVLLGAYALVWRRIGQFGYNAPWRDYGSLPEVLIDAFAFARGDRPLAVIIAIFVVVGIVAMIRRGRWWFCFMWLAAAGLFVLAGALPPGDLRNMTLGMFYKDTPRLEAFLVLPSLVLAVAGAEAAWGALRRRIPSTSPRTVTAIGVIGLLGLVAATQFTAMVYAVQHASNAYRLDERSRILDDDERALIERLPEEVPDDAVIVGNPWTGTSWAMAISDRRVLNPHFNTSHAEAHEIVNGKLNEAVDEAGVCDAIKATGARYVLDFGADRFDGSRLDVKTWIGFEGLLDLDESSAVEEVDREGDKVLYRITACGL</sequence>
<feature type="transmembrane region" description="Helical" evidence="1">
    <location>
        <begin position="274"/>
        <end position="294"/>
    </location>
</feature>
<dbReference type="InterPro" id="IPR046671">
    <property type="entry name" value="DUF6541"/>
</dbReference>
<feature type="transmembrane region" description="Helical" evidence="1">
    <location>
        <begin position="380"/>
        <end position="397"/>
    </location>
</feature>
<comment type="caution">
    <text evidence="2">The sequence shown here is derived from an EMBL/GenBank/DDBJ whole genome shotgun (WGS) entry which is preliminary data.</text>
</comment>
<accession>A0A2A9DYY2</accession>